<dbReference type="Pfam" id="PF01545">
    <property type="entry name" value="Cation_efflux"/>
    <property type="match status" value="1"/>
</dbReference>
<dbReference type="Pfam" id="PF16916">
    <property type="entry name" value="ZT_dimer"/>
    <property type="match status" value="1"/>
</dbReference>
<feature type="domain" description="Cation efflux protein cytoplasmic" evidence="9">
    <location>
        <begin position="215"/>
        <end position="290"/>
    </location>
</feature>
<dbReference type="Gene3D" id="1.20.1510.10">
    <property type="entry name" value="Cation efflux protein transmembrane domain"/>
    <property type="match status" value="1"/>
</dbReference>
<dbReference type="InterPro" id="IPR027469">
    <property type="entry name" value="Cation_efflux_TMD_sf"/>
</dbReference>
<evidence type="ECO:0000256" key="5">
    <source>
        <dbReference type="ARBA" id="ARBA00022989"/>
    </source>
</evidence>
<comment type="similarity">
    <text evidence="2">Belongs to the cation diffusion facilitator (CDF) transporter (TC 2.A.4) family.</text>
</comment>
<dbReference type="InterPro" id="IPR027470">
    <property type="entry name" value="Cation_efflux_CTD"/>
</dbReference>
<evidence type="ECO:0000313" key="10">
    <source>
        <dbReference type="EMBL" id="MPR36420.1"/>
    </source>
</evidence>
<feature type="transmembrane region" description="Helical" evidence="7">
    <location>
        <begin position="157"/>
        <end position="176"/>
    </location>
</feature>
<protein>
    <submittedName>
        <fullName evidence="10">Cation diffusion facilitator family transporter</fullName>
    </submittedName>
</protein>
<reference evidence="10 11" key="1">
    <citation type="submission" date="2019-10" db="EMBL/GenBank/DDBJ databases">
        <title>Draft Genome Sequence of Cytophagaceae sp. SJW1-29.</title>
        <authorList>
            <person name="Choi A."/>
        </authorList>
    </citation>
    <scope>NUCLEOTIDE SEQUENCE [LARGE SCALE GENOMIC DNA]</scope>
    <source>
        <strain evidence="10 11">SJW1-29</strain>
    </source>
</reference>
<keyword evidence="3" id="KW-0813">Transport</keyword>
<evidence type="ECO:0000256" key="1">
    <source>
        <dbReference type="ARBA" id="ARBA00004141"/>
    </source>
</evidence>
<dbReference type="GO" id="GO:0006882">
    <property type="term" value="P:intracellular zinc ion homeostasis"/>
    <property type="evidence" value="ECO:0007669"/>
    <property type="project" value="TreeGrafter"/>
</dbReference>
<comment type="caution">
    <text evidence="10">The sequence shown here is derived from an EMBL/GenBank/DDBJ whole genome shotgun (WGS) entry which is preliminary data.</text>
</comment>
<dbReference type="EMBL" id="WHLY01000002">
    <property type="protein sequence ID" value="MPR36420.1"/>
    <property type="molecule type" value="Genomic_DNA"/>
</dbReference>
<feature type="transmembrane region" description="Helical" evidence="7">
    <location>
        <begin position="114"/>
        <end position="136"/>
    </location>
</feature>
<dbReference type="PANTHER" id="PTHR43840:SF15">
    <property type="entry name" value="MITOCHONDRIAL METAL TRANSPORTER 1-RELATED"/>
    <property type="match status" value="1"/>
</dbReference>
<evidence type="ECO:0000256" key="6">
    <source>
        <dbReference type="ARBA" id="ARBA00023136"/>
    </source>
</evidence>
<feature type="transmembrane region" description="Helical" evidence="7">
    <location>
        <begin position="39"/>
        <end position="60"/>
    </location>
</feature>
<evidence type="ECO:0000313" key="11">
    <source>
        <dbReference type="Proteomes" id="UP000479293"/>
    </source>
</evidence>
<dbReference type="InterPro" id="IPR050291">
    <property type="entry name" value="CDF_Transporter"/>
</dbReference>
<sequence>MQINHNKRKIRLILLSFVMSLLLSGLKFLAYYLTDSNAILSDALESIINVFASGFALYSIRLSALPKDSNHPYGHGKVEFFSAGFEGALIIIASVVIAYGALTRLLNPQPLANLTLGSGLIFVTVILNSAVGLLLVREGKKYNSLALTADGKHLLSDSVSSILLLISVLLVLWTGLEWIDSVASLVFGLLIAYNGYQLTRKSVAGLMDESDPLLMQQVVEAIRAHKKNYWIDVHNLRVQQYGSDLHIDCHLTLPYFWELQKSHDTIREFEDVLKENHPGETEIFVHSDPCLPQCCYFCRLKGCHVRSHAFQHDIDWDVVNLAKNQKLFTEAQLKIKQDHD</sequence>
<dbReference type="SUPFAM" id="SSF161111">
    <property type="entry name" value="Cation efflux protein transmembrane domain-like"/>
    <property type="match status" value="1"/>
</dbReference>
<name>A0A7C9BI22_9BACT</name>
<evidence type="ECO:0000259" key="8">
    <source>
        <dbReference type="Pfam" id="PF01545"/>
    </source>
</evidence>
<dbReference type="AlphaFoldDB" id="A0A7C9BI22"/>
<organism evidence="10 11">
    <name type="scientific">Salmonirosea aquatica</name>
    <dbReference type="NCBI Taxonomy" id="2654236"/>
    <lineage>
        <taxon>Bacteria</taxon>
        <taxon>Pseudomonadati</taxon>
        <taxon>Bacteroidota</taxon>
        <taxon>Cytophagia</taxon>
        <taxon>Cytophagales</taxon>
        <taxon>Spirosomataceae</taxon>
        <taxon>Salmonirosea</taxon>
    </lineage>
</organism>
<feature type="domain" description="Cation efflux protein transmembrane" evidence="8">
    <location>
        <begin position="13"/>
        <end position="207"/>
    </location>
</feature>
<comment type="subcellular location">
    <subcellularLocation>
        <location evidence="1">Membrane</location>
        <topology evidence="1">Multi-pass membrane protein</topology>
    </subcellularLocation>
</comment>
<dbReference type="NCBIfam" id="TIGR01297">
    <property type="entry name" value="CDF"/>
    <property type="match status" value="1"/>
</dbReference>
<proteinExistence type="inferred from homology"/>
<gene>
    <name evidence="10" type="ORF">GBK04_24545</name>
</gene>
<dbReference type="GO" id="GO:0005886">
    <property type="term" value="C:plasma membrane"/>
    <property type="evidence" value="ECO:0007669"/>
    <property type="project" value="TreeGrafter"/>
</dbReference>
<dbReference type="GO" id="GO:0015093">
    <property type="term" value="F:ferrous iron transmembrane transporter activity"/>
    <property type="evidence" value="ECO:0007669"/>
    <property type="project" value="TreeGrafter"/>
</dbReference>
<dbReference type="InterPro" id="IPR058533">
    <property type="entry name" value="Cation_efflux_TM"/>
</dbReference>
<dbReference type="InterPro" id="IPR002524">
    <property type="entry name" value="Cation_efflux"/>
</dbReference>
<dbReference type="RefSeq" id="WP_152764302.1">
    <property type="nucleotide sequence ID" value="NZ_WHLY01000002.1"/>
</dbReference>
<dbReference type="Proteomes" id="UP000479293">
    <property type="component" value="Unassembled WGS sequence"/>
</dbReference>
<feature type="transmembrane region" description="Helical" evidence="7">
    <location>
        <begin position="80"/>
        <end position="102"/>
    </location>
</feature>
<keyword evidence="4 7" id="KW-0812">Transmembrane</keyword>
<dbReference type="GO" id="GO:0015341">
    <property type="term" value="F:zinc efflux antiporter activity"/>
    <property type="evidence" value="ECO:0007669"/>
    <property type="project" value="TreeGrafter"/>
</dbReference>
<evidence type="ECO:0000256" key="2">
    <source>
        <dbReference type="ARBA" id="ARBA00008114"/>
    </source>
</evidence>
<evidence type="ECO:0000256" key="4">
    <source>
        <dbReference type="ARBA" id="ARBA00022692"/>
    </source>
</evidence>
<feature type="transmembrane region" description="Helical" evidence="7">
    <location>
        <begin position="12"/>
        <end position="33"/>
    </location>
</feature>
<dbReference type="SUPFAM" id="SSF160240">
    <property type="entry name" value="Cation efflux protein cytoplasmic domain-like"/>
    <property type="match status" value="1"/>
</dbReference>
<feature type="transmembrane region" description="Helical" evidence="7">
    <location>
        <begin position="182"/>
        <end position="199"/>
    </location>
</feature>
<dbReference type="GO" id="GO:0015086">
    <property type="term" value="F:cadmium ion transmembrane transporter activity"/>
    <property type="evidence" value="ECO:0007669"/>
    <property type="project" value="TreeGrafter"/>
</dbReference>
<evidence type="ECO:0000259" key="9">
    <source>
        <dbReference type="Pfam" id="PF16916"/>
    </source>
</evidence>
<keyword evidence="6 7" id="KW-0472">Membrane</keyword>
<keyword evidence="5 7" id="KW-1133">Transmembrane helix</keyword>
<dbReference type="PANTHER" id="PTHR43840">
    <property type="entry name" value="MITOCHONDRIAL METAL TRANSPORTER 1-RELATED"/>
    <property type="match status" value="1"/>
</dbReference>
<evidence type="ECO:0000256" key="3">
    <source>
        <dbReference type="ARBA" id="ARBA00022448"/>
    </source>
</evidence>
<dbReference type="InterPro" id="IPR036837">
    <property type="entry name" value="Cation_efflux_CTD_sf"/>
</dbReference>
<evidence type="ECO:0000256" key="7">
    <source>
        <dbReference type="SAM" id="Phobius"/>
    </source>
</evidence>
<accession>A0A7C9BI22</accession>
<keyword evidence="11" id="KW-1185">Reference proteome</keyword>
<dbReference type="Gene3D" id="3.30.70.1350">
    <property type="entry name" value="Cation efflux protein, cytoplasmic domain"/>
    <property type="match status" value="1"/>
</dbReference>